<accession>A0A9P8D378</accession>
<feature type="compositionally biased region" description="Low complexity" evidence="1">
    <location>
        <begin position="43"/>
        <end position="53"/>
    </location>
</feature>
<evidence type="ECO:0000256" key="1">
    <source>
        <dbReference type="SAM" id="MobiDB-lite"/>
    </source>
</evidence>
<proteinExistence type="predicted"/>
<organism evidence="2 3">
    <name type="scientific">Mortierella alpina</name>
    <name type="common">Oleaginous fungus</name>
    <name type="synonym">Mortierella renispora</name>
    <dbReference type="NCBI Taxonomy" id="64518"/>
    <lineage>
        <taxon>Eukaryota</taxon>
        <taxon>Fungi</taxon>
        <taxon>Fungi incertae sedis</taxon>
        <taxon>Mucoromycota</taxon>
        <taxon>Mortierellomycotina</taxon>
        <taxon>Mortierellomycetes</taxon>
        <taxon>Mortierellales</taxon>
        <taxon>Mortierellaceae</taxon>
        <taxon>Mortierella</taxon>
    </lineage>
</organism>
<evidence type="ECO:0000313" key="3">
    <source>
        <dbReference type="Proteomes" id="UP000717515"/>
    </source>
</evidence>
<comment type="caution">
    <text evidence="2">The sequence shown here is derived from an EMBL/GenBank/DDBJ whole genome shotgun (WGS) entry which is preliminary data.</text>
</comment>
<name>A0A9P8D378_MORAP</name>
<dbReference type="AlphaFoldDB" id="A0A9P8D378"/>
<dbReference type="Proteomes" id="UP000717515">
    <property type="component" value="Unassembled WGS sequence"/>
</dbReference>
<feature type="compositionally biased region" description="Polar residues" evidence="1">
    <location>
        <begin position="56"/>
        <end position="73"/>
    </location>
</feature>
<feature type="compositionally biased region" description="Low complexity" evidence="1">
    <location>
        <begin position="1"/>
        <end position="15"/>
    </location>
</feature>
<gene>
    <name evidence="2" type="ORF">KVV02_006379</name>
</gene>
<reference evidence="2" key="1">
    <citation type="submission" date="2021-07" db="EMBL/GenBank/DDBJ databases">
        <title>Draft genome of Mortierella alpina, strain LL118, isolated from an aspen leaf litter sample.</title>
        <authorList>
            <person name="Yang S."/>
            <person name="Vinatzer B.A."/>
        </authorList>
    </citation>
    <scope>NUCLEOTIDE SEQUENCE</scope>
    <source>
        <strain evidence="2">LL118</strain>
    </source>
</reference>
<protein>
    <submittedName>
        <fullName evidence="2">Uncharacterized protein</fullName>
    </submittedName>
</protein>
<sequence>MASSGTDTSTGTPTGFMAEYMSDLKQSQDLTSFLQQNQPTYNPTTSSTSAAPAGTELSSANNDASAKSGSTYESSDTNNTSSSSSDSSSSSSSTPSSFSSTSSNPTTRPLDGKSTAASHTVPSAHAIYQRHATQGAALDNCADLNMELADCLSGKAGTWWDRASMCMKAKERFGKCCRLNREVLEKKGYAREGNTREQNQEIQDYADDYTQKVMKDDVE</sequence>
<feature type="compositionally biased region" description="Polar residues" evidence="1">
    <location>
        <begin position="24"/>
        <end position="42"/>
    </location>
</feature>
<dbReference type="EMBL" id="JAIFTL010000002">
    <property type="protein sequence ID" value="KAG9327675.1"/>
    <property type="molecule type" value="Genomic_DNA"/>
</dbReference>
<feature type="compositionally biased region" description="Low complexity" evidence="1">
    <location>
        <begin position="74"/>
        <end position="107"/>
    </location>
</feature>
<evidence type="ECO:0000313" key="2">
    <source>
        <dbReference type="EMBL" id="KAG9327675.1"/>
    </source>
</evidence>
<feature type="region of interest" description="Disordered" evidence="1">
    <location>
        <begin position="1"/>
        <end position="118"/>
    </location>
</feature>